<dbReference type="InterPro" id="IPR011053">
    <property type="entry name" value="Single_hybrid_motif"/>
</dbReference>
<dbReference type="Gene3D" id="2.40.30.170">
    <property type="match status" value="1"/>
</dbReference>
<dbReference type="Pfam" id="PF25973">
    <property type="entry name" value="BSH_CzcB"/>
    <property type="match status" value="1"/>
</dbReference>
<dbReference type="InterPro" id="IPR050465">
    <property type="entry name" value="UPF0194_transport"/>
</dbReference>
<keyword evidence="2 3" id="KW-0175">Coiled coil</keyword>
<keyword evidence="9" id="KW-1185">Reference proteome</keyword>
<dbReference type="PRINTS" id="PR01490">
    <property type="entry name" value="RTXTOXIND"/>
</dbReference>
<keyword evidence="5" id="KW-0812">Transmembrane</keyword>
<protein>
    <submittedName>
        <fullName evidence="8">Efflux RND transporter periplasmic adaptor subunit</fullName>
    </submittedName>
</protein>
<keyword evidence="5" id="KW-1133">Transmembrane helix</keyword>
<evidence type="ECO:0000256" key="4">
    <source>
        <dbReference type="SAM" id="MobiDB-lite"/>
    </source>
</evidence>
<dbReference type="RefSeq" id="WP_219778167.1">
    <property type="nucleotide sequence ID" value="NZ_JAHXPT010000002.1"/>
</dbReference>
<evidence type="ECO:0000256" key="1">
    <source>
        <dbReference type="ARBA" id="ARBA00004196"/>
    </source>
</evidence>
<dbReference type="SUPFAM" id="SSF111369">
    <property type="entry name" value="HlyD-like secretion proteins"/>
    <property type="match status" value="1"/>
</dbReference>
<dbReference type="Pfam" id="PF25990">
    <property type="entry name" value="Beta-barrel_YknX"/>
    <property type="match status" value="1"/>
</dbReference>
<dbReference type="PANTHER" id="PTHR32347:SF14">
    <property type="entry name" value="EFFLUX SYSTEM COMPONENT YKNX-RELATED"/>
    <property type="match status" value="1"/>
</dbReference>
<gene>
    <name evidence="8" type="ORF">KYD98_03335</name>
</gene>
<dbReference type="SUPFAM" id="SSF51230">
    <property type="entry name" value="Single hybrid motif"/>
    <property type="match status" value="1"/>
</dbReference>
<organism evidence="8 9">
    <name type="scientific">Clostridium weizhouense</name>
    <dbReference type="NCBI Taxonomy" id="2859781"/>
    <lineage>
        <taxon>Bacteria</taxon>
        <taxon>Bacillati</taxon>
        <taxon>Bacillota</taxon>
        <taxon>Clostridia</taxon>
        <taxon>Eubacteriales</taxon>
        <taxon>Clostridiaceae</taxon>
        <taxon>Clostridium</taxon>
    </lineage>
</organism>
<feature type="coiled-coil region" evidence="3">
    <location>
        <begin position="218"/>
        <end position="252"/>
    </location>
</feature>
<evidence type="ECO:0000259" key="7">
    <source>
        <dbReference type="Pfam" id="PF25990"/>
    </source>
</evidence>
<comment type="subcellular location">
    <subcellularLocation>
        <location evidence="1">Cell envelope</location>
    </subcellularLocation>
</comment>
<feature type="domain" description="CzcB-like barrel-sandwich hybrid" evidence="6">
    <location>
        <begin position="84"/>
        <end position="284"/>
    </location>
</feature>
<feature type="transmembrane region" description="Helical" evidence="5">
    <location>
        <begin position="30"/>
        <end position="48"/>
    </location>
</feature>
<evidence type="ECO:0000313" key="9">
    <source>
        <dbReference type="Proteomes" id="UP001519921"/>
    </source>
</evidence>
<feature type="domain" description="YknX-like beta-barrel" evidence="7">
    <location>
        <begin position="304"/>
        <end position="383"/>
    </location>
</feature>
<evidence type="ECO:0000256" key="5">
    <source>
        <dbReference type="SAM" id="Phobius"/>
    </source>
</evidence>
<comment type="caution">
    <text evidence="8">The sequence shown here is derived from an EMBL/GenBank/DDBJ whole genome shotgun (WGS) entry which is preliminary data.</text>
</comment>
<dbReference type="PANTHER" id="PTHR32347">
    <property type="entry name" value="EFFLUX SYSTEM COMPONENT YKNX-RELATED"/>
    <property type="match status" value="1"/>
</dbReference>
<dbReference type="Proteomes" id="UP001519921">
    <property type="component" value="Unassembled WGS sequence"/>
</dbReference>
<dbReference type="InterPro" id="IPR058647">
    <property type="entry name" value="BSH_CzcB-like"/>
</dbReference>
<evidence type="ECO:0000313" key="8">
    <source>
        <dbReference type="EMBL" id="MBW6409113.1"/>
    </source>
</evidence>
<dbReference type="InterPro" id="IPR058636">
    <property type="entry name" value="Beta-barrel_YknX"/>
</dbReference>
<name>A0ABS7AKE4_9CLOT</name>
<reference evidence="8 9" key="1">
    <citation type="submission" date="2021-07" db="EMBL/GenBank/DDBJ databases">
        <title>Clostridium weizhouense sp. nov., an anaerobic bacterium isolated from activated sludge of Petroleum wastewater.</title>
        <authorList>
            <person name="Li Q."/>
        </authorList>
    </citation>
    <scope>NUCLEOTIDE SEQUENCE [LARGE SCALE GENOMIC DNA]</scope>
    <source>
        <strain evidence="8 9">YB-6</strain>
    </source>
</reference>
<evidence type="ECO:0000256" key="2">
    <source>
        <dbReference type="ARBA" id="ARBA00023054"/>
    </source>
</evidence>
<feature type="region of interest" description="Disordered" evidence="4">
    <location>
        <begin position="336"/>
        <end position="355"/>
    </location>
</feature>
<sequence length="472" mass="52329">MLKLDIRKLSPKNINFKNITTKGKKGKKKFIVIGILIILVGGFTFLKLKSPKQAMDVQYNVLQKTNIINSINVLGDIKSDNSTNVYTNSTNIVKEIKVKVGDKVKKGDVLAVLDTEKLEREIAQTTETVNASESNAKIELESKKSAYENAVYMNENNLNTEIINATTAIDSTKRDLDDKQRIYEYNKVLLGYGEISEQDLKKTETEYKNAKSDYDKALVVLENAKIKVNEDIKNLKNSYETAQTNYNNRSERIALENKQNELQECIIKAPVDGTITSVNAVVGSPSTGALFEIEDLDNVTIFVSIKEVDVTNVKPGQKANIKTDATEDIEIEGEIQGIDPTAKKEKAPQGETQSSNDVNFEAKVKMKEPNDKIKVGMNARVNIILEEKDDVYAVPHESIIEDENGSSIYVAEKQEGEQYIVKQLPVTIGMESDFNVEISGDEIKDGLIILSNPSSYTVGSNIEIKGDGAVEG</sequence>
<proteinExistence type="predicted"/>
<accession>A0ABS7AKE4</accession>
<evidence type="ECO:0000256" key="3">
    <source>
        <dbReference type="SAM" id="Coils"/>
    </source>
</evidence>
<evidence type="ECO:0000259" key="6">
    <source>
        <dbReference type="Pfam" id="PF25973"/>
    </source>
</evidence>
<dbReference type="Gene3D" id="2.40.50.100">
    <property type="match status" value="1"/>
</dbReference>
<keyword evidence="5" id="KW-0472">Membrane</keyword>
<dbReference type="EMBL" id="JAHXPT010000002">
    <property type="protein sequence ID" value="MBW6409113.1"/>
    <property type="molecule type" value="Genomic_DNA"/>
</dbReference>